<dbReference type="GO" id="GO:0003680">
    <property type="term" value="F:minor groove of adenine-thymine-rich DNA binding"/>
    <property type="evidence" value="ECO:0007669"/>
    <property type="project" value="UniProtKB-UniRule"/>
</dbReference>
<evidence type="ECO:0000256" key="4">
    <source>
        <dbReference type="ARBA" id="ARBA00023163"/>
    </source>
</evidence>
<dbReference type="AlphaFoldDB" id="A0A438BZN4"/>
<dbReference type="InterPro" id="IPR039605">
    <property type="entry name" value="AHL"/>
</dbReference>
<feature type="compositionally biased region" description="Basic and acidic residues" evidence="7">
    <location>
        <begin position="476"/>
        <end position="490"/>
    </location>
</feature>
<dbReference type="Pfam" id="PF03479">
    <property type="entry name" value="PCC"/>
    <property type="match status" value="2"/>
</dbReference>
<keyword evidence="2 6" id="KW-0805">Transcription regulation</keyword>
<dbReference type="CDD" id="cd11378">
    <property type="entry name" value="DUF296"/>
    <property type="match status" value="1"/>
</dbReference>
<evidence type="ECO:0000256" key="2">
    <source>
        <dbReference type="ARBA" id="ARBA00023015"/>
    </source>
</evidence>
<dbReference type="GO" id="GO:0005634">
    <property type="term" value="C:nucleus"/>
    <property type="evidence" value="ECO:0007669"/>
    <property type="project" value="UniProtKB-SubCell"/>
</dbReference>
<keyword evidence="5 6" id="KW-0539">Nucleus</keyword>
<protein>
    <recommendedName>
        <fullName evidence="6">AT-hook motif nuclear-localized protein</fullName>
    </recommendedName>
</protein>
<dbReference type="Gene3D" id="3.30.1330.80">
    <property type="entry name" value="Hypothetical protein, similar to alpha- acetolactate decarboxylase, domain 2"/>
    <property type="match status" value="2"/>
</dbReference>
<feature type="domain" description="PPC" evidence="8">
    <location>
        <begin position="156"/>
        <end position="292"/>
    </location>
</feature>
<evidence type="ECO:0000256" key="3">
    <source>
        <dbReference type="ARBA" id="ARBA00023125"/>
    </source>
</evidence>
<dbReference type="EMBL" id="QGNW01002589">
    <property type="protein sequence ID" value="RVW16422.1"/>
    <property type="molecule type" value="Genomic_DNA"/>
</dbReference>
<dbReference type="InterPro" id="IPR005175">
    <property type="entry name" value="PPC_dom"/>
</dbReference>
<evidence type="ECO:0000256" key="5">
    <source>
        <dbReference type="ARBA" id="ARBA00023242"/>
    </source>
</evidence>
<dbReference type="Proteomes" id="UP000288805">
    <property type="component" value="Unassembled WGS sequence"/>
</dbReference>
<name>A0A438BZN4_VITVI</name>
<comment type="domain">
    <text evidence="6">The PPC domain mediates interactions between AHL proteins.</text>
</comment>
<comment type="subcellular location">
    <subcellularLocation>
        <location evidence="6">Nucleus</location>
    </subcellularLocation>
</comment>
<dbReference type="SUPFAM" id="SSF117856">
    <property type="entry name" value="AF0104/ALDC/Ptd012-like"/>
    <property type="match status" value="2"/>
</dbReference>
<comment type="caution">
    <text evidence="9">The sequence shown here is derived from an EMBL/GenBank/DDBJ whole genome shotgun (WGS) entry which is preliminary data.</text>
</comment>
<sequence>MDGREAMALSGSPPYYIHRGVVGSASLSGSGIHSGGLHAPPGFRPLSNPGIPVQSNVRNNSVGQTFSVDHSQTNFPHGFNMAVPSGVPPAEPVKRKRGRPRKYGPDGNVSLGLSPMSARPSLGSGSVTPTQKRGRGRPPGTGRKQQLATLGEWMNSSAGLAFAPHVISMAVGEDIATRILSFSQQRPRALCILSASGTVSAVTLRQPTSSSGTVTYEVETPNLSLSVCFFPASPPSFPTISWLLLFPFALTGQLVSGFDDTGGCCYTMMKVKAEWSILWSKVEITLSRYGVIHSTLWASNSCWGSTFSKSCSDQLRMRDAILMFDLEKLRHALDSFCISVYLLFELELVLIEVIIVANTDMGRFEILCLSGSYLPAETGGPRNRIGGISVSLCSPDGHVIGGGVGGMLIAASPVQVVACSFVYGGSKTKNKNGDEPKGDQNSGLQPSESAAPSSVPLGQHFAPISAMGMWPSSRQVDLRNPHTDIDLTRG</sequence>
<evidence type="ECO:0000313" key="9">
    <source>
        <dbReference type="EMBL" id="RVW16422.1"/>
    </source>
</evidence>
<evidence type="ECO:0000256" key="1">
    <source>
        <dbReference type="ARBA" id="ARBA00003687"/>
    </source>
</evidence>
<organism evidence="9 10">
    <name type="scientific">Vitis vinifera</name>
    <name type="common">Grape</name>
    <dbReference type="NCBI Taxonomy" id="29760"/>
    <lineage>
        <taxon>Eukaryota</taxon>
        <taxon>Viridiplantae</taxon>
        <taxon>Streptophyta</taxon>
        <taxon>Embryophyta</taxon>
        <taxon>Tracheophyta</taxon>
        <taxon>Spermatophyta</taxon>
        <taxon>Magnoliopsida</taxon>
        <taxon>eudicotyledons</taxon>
        <taxon>Gunneridae</taxon>
        <taxon>Pentapetalae</taxon>
        <taxon>rosids</taxon>
        <taxon>Vitales</taxon>
        <taxon>Vitaceae</taxon>
        <taxon>Viteae</taxon>
        <taxon>Vitis</taxon>
    </lineage>
</organism>
<comment type="function">
    <text evidence="1 6">Transcription factor that specifically binds AT-rich DNA sequences related to the nuclear matrix attachment regions (MARs).</text>
</comment>
<feature type="region of interest" description="Disordered" evidence="7">
    <location>
        <begin position="80"/>
        <end position="144"/>
    </location>
</feature>
<dbReference type="PANTHER" id="PTHR31500:SF64">
    <property type="entry name" value="AT-HOOK MOTIF NUCLEAR-LOCALIZED PROTEIN 12-RELATED"/>
    <property type="match status" value="1"/>
</dbReference>
<feature type="region of interest" description="Disordered" evidence="7">
    <location>
        <begin position="429"/>
        <end position="490"/>
    </location>
</feature>
<gene>
    <name evidence="9" type="primary">AHL5_1</name>
    <name evidence="9" type="ORF">CK203_067738</name>
</gene>
<dbReference type="PROSITE" id="PS51742">
    <property type="entry name" value="PPC"/>
    <property type="match status" value="1"/>
</dbReference>
<feature type="compositionally biased region" description="Polar residues" evidence="7">
    <location>
        <begin position="439"/>
        <end position="452"/>
    </location>
</feature>
<keyword evidence="4 6" id="KW-0804">Transcription</keyword>
<proteinExistence type="predicted"/>
<evidence type="ECO:0000256" key="6">
    <source>
        <dbReference type="RuleBase" id="RU367031"/>
    </source>
</evidence>
<evidence type="ECO:0000256" key="7">
    <source>
        <dbReference type="SAM" id="MobiDB-lite"/>
    </source>
</evidence>
<accession>A0A438BZN4</accession>
<dbReference type="PANTHER" id="PTHR31500">
    <property type="entry name" value="AT-HOOK MOTIF NUCLEAR-LOCALIZED PROTEIN 9"/>
    <property type="match status" value="1"/>
</dbReference>
<reference evidence="9 10" key="1">
    <citation type="journal article" date="2018" name="PLoS Genet.">
        <title>Population sequencing reveals clonal diversity and ancestral inbreeding in the grapevine cultivar Chardonnay.</title>
        <authorList>
            <person name="Roach M.J."/>
            <person name="Johnson D.L."/>
            <person name="Bohlmann J."/>
            <person name="van Vuuren H.J."/>
            <person name="Jones S.J."/>
            <person name="Pretorius I.S."/>
            <person name="Schmidt S.A."/>
            <person name="Borneman A.R."/>
        </authorList>
    </citation>
    <scope>NUCLEOTIDE SEQUENCE [LARGE SCALE GENOMIC DNA]</scope>
    <source>
        <strain evidence="10">cv. Chardonnay</strain>
        <tissue evidence="9">Leaf</tissue>
    </source>
</reference>
<dbReference type="InterPro" id="IPR017956">
    <property type="entry name" value="AT_hook_DNA-bd_motif"/>
</dbReference>
<evidence type="ECO:0000259" key="8">
    <source>
        <dbReference type="PROSITE" id="PS51742"/>
    </source>
</evidence>
<keyword evidence="3 6" id="KW-0238">DNA-binding</keyword>
<evidence type="ECO:0000313" key="10">
    <source>
        <dbReference type="Proteomes" id="UP000288805"/>
    </source>
</evidence>
<dbReference type="SMART" id="SM00384">
    <property type="entry name" value="AT_hook"/>
    <property type="match status" value="2"/>
</dbReference>